<name>A0A2S3WI29_PSEPU</name>
<proteinExistence type="predicted"/>
<organism evidence="1 2">
    <name type="scientific">Pseudomonas putida</name>
    <name type="common">Arthrobacter siderocapsulatus</name>
    <dbReference type="NCBI Taxonomy" id="303"/>
    <lineage>
        <taxon>Bacteria</taxon>
        <taxon>Pseudomonadati</taxon>
        <taxon>Pseudomonadota</taxon>
        <taxon>Gammaproteobacteria</taxon>
        <taxon>Pseudomonadales</taxon>
        <taxon>Pseudomonadaceae</taxon>
        <taxon>Pseudomonas</taxon>
    </lineage>
</organism>
<sequence>MHIRGMIMKSKKRSHDIKSADLWLQHLSITITSASSQVFANGRQQIEVQLDAIPRPGLSISATEWATLRAVIEVREDEFRDLPSFSGSPPWGYTTTWDSDFDYYPTSDSISLEPSRTSADPAPKSIYIHSTAPSGNAVVLRAAIKKDDGTVYYSTPTEGLDSSIRLSSVRPPNYNYPEDYTWQTPLEEGDISGGSNFLIEHALSLKHFRFSYATLDADDTPGMIRWQTNESSQTFASHVGIALIGSDRTVHYNTNIVLPDAFKKERMKTTVVSNNASSLVVLLQGDSRIPYHSASSRHQGPLTVTVVDRQGNGHHVSIRFTSEGTQLEKRIKLEVSTTPESQLHANSDPQAGTV</sequence>
<evidence type="ECO:0000313" key="2">
    <source>
        <dbReference type="Proteomes" id="UP000237194"/>
    </source>
</evidence>
<evidence type="ECO:0000313" key="1">
    <source>
        <dbReference type="EMBL" id="POF90606.1"/>
    </source>
</evidence>
<accession>A0A2S3WI29</accession>
<dbReference type="AlphaFoldDB" id="A0A2S3WI29"/>
<reference evidence="1 2" key="2">
    <citation type="submission" date="2018-03" db="EMBL/GenBank/DDBJ databases">
        <title>Draft genome of Pseudomonas putida strain KT-27.</title>
        <authorList>
            <person name="Yoshizawa S."/>
            <person name="Khan N.H."/>
            <person name="Nishimura M."/>
            <person name="Chiura H.X."/>
            <person name="Ogura Y."/>
            <person name="Hayashi T."/>
            <person name="Kogure K."/>
        </authorList>
    </citation>
    <scope>NUCLEOTIDE SEQUENCE [LARGE SCALE GENOMIC DNA]</scope>
    <source>
        <strain evidence="1 2">KT-27</strain>
    </source>
</reference>
<dbReference type="Proteomes" id="UP000237194">
    <property type="component" value="Unassembled WGS sequence"/>
</dbReference>
<reference evidence="1 2" key="1">
    <citation type="submission" date="2016-08" db="EMBL/GenBank/DDBJ databases">
        <authorList>
            <person name="Seilhamer J.J."/>
        </authorList>
    </citation>
    <scope>NUCLEOTIDE SEQUENCE [LARGE SCALE GENOMIC DNA]</scope>
    <source>
        <strain evidence="1 2">KT-27</strain>
    </source>
</reference>
<protein>
    <submittedName>
        <fullName evidence="1">Uncharacterized protein</fullName>
    </submittedName>
</protein>
<dbReference type="EMBL" id="MIND01000018">
    <property type="protein sequence ID" value="POF90606.1"/>
    <property type="molecule type" value="Genomic_DNA"/>
</dbReference>
<comment type="caution">
    <text evidence="1">The sequence shown here is derived from an EMBL/GenBank/DDBJ whole genome shotgun (WGS) entry which is preliminary data.</text>
</comment>
<gene>
    <name evidence="1" type="ORF">BGP80_22725</name>
</gene>